<gene>
    <name evidence="9" type="ORF">BET03_00185</name>
</gene>
<comment type="function">
    <text evidence="7">Plays a role in the regulation of phosphate uptake.</text>
</comment>
<comment type="caution">
    <text evidence="9">The sequence shown here is derived from an EMBL/GenBank/DDBJ whole genome shotgun (WGS) entry which is preliminary data.</text>
</comment>
<dbReference type="GO" id="GO:0045936">
    <property type="term" value="P:negative regulation of phosphate metabolic process"/>
    <property type="evidence" value="ECO:0007669"/>
    <property type="project" value="InterPro"/>
</dbReference>
<dbReference type="PANTHER" id="PTHR42930:SF3">
    <property type="entry name" value="PHOSPHATE-SPECIFIC TRANSPORT SYSTEM ACCESSORY PROTEIN PHOU"/>
    <property type="match status" value="1"/>
</dbReference>
<evidence type="ECO:0000259" key="8">
    <source>
        <dbReference type="Pfam" id="PF01895"/>
    </source>
</evidence>
<dbReference type="PIRSF" id="PIRSF003107">
    <property type="entry name" value="PhoU"/>
    <property type="match status" value="1"/>
</dbReference>
<dbReference type="EMBL" id="MCIB01000001">
    <property type="protein sequence ID" value="RKD34287.1"/>
    <property type="molecule type" value="Genomic_DNA"/>
</dbReference>
<dbReference type="NCBIfam" id="TIGR02135">
    <property type="entry name" value="phoU_full"/>
    <property type="match status" value="1"/>
</dbReference>
<feature type="domain" description="PhoU" evidence="8">
    <location>
        <begin position="16"/>
        <end position="103"/>
    </location>
</feature>
<keyword evidence="4 7" id="KW-0813">Transport</keyword>
<dbReference type="FunFam" id="1.20.58.220:FF:000004">
    <property type="entry name" value="Phosphate-specific transport system accessory protein PhoU"/>
    <property type="match status" value="1"/>
</dbReference>
<dbReference type="PANTHER" id="PTHR42930">
    <property type="entry name" value="PHOSPHATE-SPECIFIC TRANSPORT SYSTEM ACCESSORY PROTEIN PHOU"/>
    <property type="match status" value="1"/>
</dbReference>
<evidence type="ECO:0000256" key="7">
    <source>
        <dbReference type="PIRNR" id="PIRNR003107"/>
    </source>
</evidence>
<protein>
    <recommendedName>
        <fullName evidence="7">Phosphate-specific transport system accessory protein PhoU</fullName>
    </recommendedName>
</protein>
<evidence type="ECO:0000256" key="2">
    <source>
        <dbReference type="ARBA" id="ARBA00008107"/>
    </source>
</evidence>
<dbReference type="GO" id="GO:0006817">
    <property type="term" value="P:phosphate ion transport"/>
    <property type="evidence" value="ECO:0007669"/>
    <property type="project" value="UniProtKB-KW"/>
</dbReference>
<comment type="similarity">
    <text evidence="2 7">Belongs to the PhoU family.</text>
</comment>
<dbReference type="GO" id="GO:0005737">
    <property type="term" value="C:cytoplasm"/>
    <property type="evidence" value="ECO:0007669"/>
    <property type="project" value="UniProtKB-SubCell"/>
</dbReference>
<name>A0A419TA11_9FIRM</name>
<sequence length="215" mass="24858">MRKHFHEELKNLHQSLLKMGAMVEDVIDTAITSLIEQDLAKADEVIIKDDKVDEMEIYIEKKCLELLALQQPLAKDLRQISGILKIITDLERIGDHGVNIARVTRKIGKEKFVKPLIDIPKMADIAKEMVKKSLDSFINEDVELAKEVAKMDDLVDDIYEDIYIELLEMLSENKKIMQQVVNLLFIGRYLERIADHTTNICERIVYMATGERVEY</sequence>
<feature type="domain" description="PhoU" evidence="8">
    <location>
        <begin position="119"/>
        <end position="204"/>
    </location>
</feature>
<evidence type="ECO:0000256" key="1">
    <source>
        <dbReference type="ARBA" id="ARBA00004496"/>
    </source>
</evidence>
<dbReference type="Proteomes" id="UP000284177">
    <property type="component" value="Unassembled WGS sequence"/>
</dbReference>
<dbReference type="InterPro" id="IPR026022">
    <property type="entry name" value="PhoU_dom"/>
</dbReference>
<keyword evidence="5 7" id="KW-0963">Cytoplasm</keyword>
<organism evidence="9 10">
    <name type="scientific">Thermohalobacter berrensis</name>
    <dbReference type="NCBI Taxonomy" id="99594"/>
    <lineage>
        <taxon>Bacteria</taxon>
        <taxon>Bacillati</taxon>
        <taxon>Bacillota</taxon>
        <taxon>Tissierellia</taxon>
        <taxon>Tissierellales</taxon>
        <taxon>Thermohalobacteraceae</taxon>
        <taxon>Thermohalobacter</taxon>
    </lineage>
</organism>
<dbReference type="OrthoDB" id="9814256at2"/>
<comment type="subunit">
    <text evidence="3 7">Homodimer.</text>
</comment>
<keyword evidence="6 7" id="KW-0592">Phosphate transport</keyword>
<evidence type="ECO:0000256" key="3">
    <source>
        <dbReference type="ARBA" id="ARBA00011738"/>
    </source>
</evidence>
<dbReference type="SUPFAM" id="SSF109755">
    <property type="entry name" value="PhoU-like"/>
    <property type="match status" value="1"/>
</dbReference>
<dbReference type="Pfam" id="PF01895">
    <property type="entry name" value="PhoU"/>
    <property type="match status" value="2"/>
</dbReference>
<evidence type="ECO:0000256" key="5">
    <source>
        <dbReference type="ARBA" id="ARBA00022490"/>
    </source>
</evidence>
<accession>A0A419TA11</accession>
<dbReference type="InterPro" id="IPR028366">
    <property type="entry name" value="PhoU"/>
</dbReference>
<evidence type="ECO:0000256" key="4">
    <source>
        <dbReference type="ARBA" id="ARBA00022448"/>
    </source>
</evidence>
<reference evidence="9 10" key="1">
    <citation type="submission" date="2016-08" db="EMBL/GenBank/DDBJ databases">
        <title>Novel Firmicutes and Novel Genomes.</title>
        <authorList>
            <person name="Poppleton D.I."/>
            <person name="Gribaldo S."/>
        </authorList>
    </citation>
    <scope>NUCLEOTIDE SEQUENCE [LARGE SCALE GENOMIC DNA]</scope>
    <source>
        <strain evidence="9 10">CTT3</strain>
    </source>
</reference>
<evidence type="ECO:0000256" key="6">
    <source>
        <dbReference type="ARBA" id="ARBA00022592"/>
    </source>
</evidence>
<keyword evidence="10" id="KW-1185">Reference proteome</keyword>
<proteinExistence type="inferred from homology"/>
<dbReference type="RefSeq" id="WP_120166016.1">
    <property type="nucleotide sequence ID" value="NZ_MCIB01000001.1"/>
</dbReference>
<dbReference type="GO" id="GO:0030643">
    <property type="term" value="P:intracellular phosphate ion homeostasis"/>
    <property type="evidence" value="ECO:0007669"/>
    <property type="project" value="InterPro"/>
</dbReference>
<evidence type="ECO:0000313" key="10">
    <source>
        <dbReference type="Proteomes" id="UP000284177"/>
    </source>
</evidence>
<evidence type="ECO:0000313" key="9">
    <source>
        <dbReference type="EMBL" id="RKD34287.1"/>
    </source>
</evidence>
<dbReference type="AlphaFoldDB" id="A0A419TA11"/>
<dbReference type="InterPro" id="IPR038078">
    <property type="entry name" value="PhoU-like_sf"/>
</dbReference>
<comment type="subcellular location">
    <subcellularLocation>
        <location evidence="1 7">Cytoplasm</location>
    </subcellularLocation>
</comment>
<dbReference type="Gene3D" id="1.20.58.220">
    <property type="entry name" value="Phosphate transport system protein phou homolog 2, domain 2"/>
    <property type="match status" value="1"/>
</dbReference>